<feature type="compositionally biased region" description="Basic and acidic residues" evidence="1">
    <location>
        <begin position="1"/>
        <end position="14"/>
    </location>
</feature>
<dbReference type="AlphaFoldDB" id="A0A9P4MEY6"/>
<evidence type="ECO:0000313" key="2">
    <source>
        <dbReference type="EMBL" id="KAF2150462.1"/>
    </source>
</evidence>
<comment type="caution">
    <text evidence="2">The sequence shown here is derived from an EMBL/GenBank/DDBJ whole genome shotgun (WGS) entry which is preliminary data.</text>
</comment>
<reference evidence="2" key="1">
    <citation type="journal article" date="2020" name="Stud. Mycol.">
        <title>101 Dothideomycetes genomes: a test case for predicting lifestyles and emergence of pathogens.</title>
        <authorList>
            <person name="Haridas S."/>
            <person name="Albert R."/>
            <person name="Binder M."/>
            <person name="Bloem J."/>
            <person name="Labutti K."/>
            <person name="Salamov A."/>
            <person name="Andreopoulos B."/>
            <person name="Baker S."/>
            <person name="Barry K."/>
            <person name="Bills G."/>
            <person name="Bluhm B."/>
            <person name="Cannon C."/>
            <person name="Castanera R."/>
            <person name="Culley D."/>
            <person name="Daum C."/>
            <person name="Ezra D."/>
            <person name="Gonzalez J."/>
            <person name="Henrissat B."/>
            <person name="Kuo A."/>
            <person name="Liang C."/>
            <person name="Lipzen A."/>
            <person name="Lutzoni F."/>
            <person name="Magnuson J."/>
            <person name="Mondo S."/>
            <person name="Nolan M."/>
            <person name="Ohm R."/>
            <person name="Pangilinan J."/>
            <person name="Park H.-J."/>
            <person name="Ramirez L."/>
            <person name="Alfaro M."/>
            <person name="Sun H."/>
            <person name="Tritt A."/>
            <person name="Yoshinaga Y."/>
            <person name="Zwiers L.-H."/>
            <person name="Turgeon B."/>
            <person name="Goodwin S."/>
            <person name="Spatafora J."/>
            <person name="Crous P."/>
            <person name="Grigoriev I."/>
        </authorList>
    </citation>
    <scope>NUCLEOTIDE SEQUENCE</scope>
    <source>
        <strain evidence="2">CBS 260.36</strain>
    </source>
</reference>
<evidence type="ECO:0000256" key="1">
    <source>
        <dbReference type="SAM" id="MobiDB-lite"/>
    </source>
</evidence>
<gene>
    <name evidence="2" type="ORF">K461DRAFT_176900</name>
</gene>
<proteinExistence type="predicted"/>
<evidence type="ECO:0000313" key="3">
    <source>
        <dbReference type="Proteomes" id="UP000799439"/>
    </source>
</evidence>
<sequence length="122" mass="13271">MSTSPDHSHERNVHDTLSALMADAPTDLDWEDEEDDDMEYEDMTEVGEGEYDGSEIEIEFQGSPPSLFSLIVSTIPFAMTPASDSVDMPTAGPTGSPQSSPARSPTRSLTNLRALRRAHCLA</sequence>
<dbReference type="Proteomes" id="UP000799439">
    <property type="component" value="Unassembled WGS sequence"/>
</dbReference>
<accession>A0A9P4MEY6</accession>
<feature type="region of interest" description="Disordered" evidence="1">
    <location>
        <begin position="1"/>
        <end position="36"/>
    </location>
</feature>
<name>A0A9P4MEY6_9PEZI</name>
<feature type="region of interest" description="Disordered" evidence="1">
    <location>
        <begin position="80"/>
        <end position="110"/>
    </location>
</feature>
<dbReference type="EMBL" id="ML996089">
    <property type="protein sequence ID" value="KAF2150462.1"/>
    <property type="molecule type" value="Genomic_DNA"/>
</dbReference>
<feature type="compositionally biased region" description="Acidic residues" evidence="1">
    <location>
        <begin position="26"/>
        <end position="36"/>
    </location>
</feature>
<protein>
    <submittedName>
        <fullName evidence="2">Uncharacterized protein</fullName>
    </submittedName>
</protein>
<keyword evidence="3" id="KW-1185">Reference proteome</keyword>
<feature type="compositionally biased region" description="Polar residues" evidence="1">
    <location>
        <begin position="93"/>
        <end position="110"/>
    </location>
</feature>
<organism evidence="2 3">
    <name type="scientific">Myriangium duriaei CBS 260.36</name>
    <dbReference type="NCBI Taxonomy" id="1168546"/>
    <lineage>
        <taxon>Eukaryota</taxon>
        <taxon>Fungi</taxon>
        <taxon>Dikarya</taxon>
        <taxon>Ascomycota</taxon>
        <taxon>Pezizomycotina</taxon>
        <taxon>Dothideomycetes</taxon>
        <taxon>Dothideomycetidae</taxon>
        <taxon>Myriangiales</taxon>
        <taxon>Myriangiaceae</taxon>
        <taxon>Myriangium</taxon>
    </lineage>
</organism>